<feature type="region of interest" description="Disordered" evidence="15">
    <location>
        <begin position="279"/>
        <end position="326"/>
    </location>
</feature>
<dbReference type="InterPro" id="IPR004600">
    <property type="entry name" value="TFIIH_Tfb4/GTF2H3"/>
</dbReference>
<dbReference type="InterPro" id="IPR036465">
    <property type="entry name" value="vWFA_dom_sf"/>
</dbReference>
<evidence type="ECO:0000256" key="4">
    <source>
        <dbReference type="ARBA" id="ARBA00021280"/>
    </source>
</evidence>
<comment type="subcellular location">
    <subcellularLocation>
        <location evidence="2 14">Nucleus</location>
    </subcellularLocation>
</comment>
<evidence type="ECO:0000256" key="5">
    <source>
        <dbReference type="ARBA" id="ARBA00022723"/>
    </source>
</evidence>
<dbReference type="GO" id="GO:0000439">
    <property type="term" value="C:transcription factor TFIIH core complex"/>
    <property type="evidence" value="ECO:0007669"/>
    <property type="project" value="UniProtKB-UniRule"/>
</dbReference>
<evidence type="ECO:0000256" key="15">
    <source>
        <dbReference type="SAM" id="MobiDB-lite"/>
    </source>
</evidence>
<evidence type="ECO:0000256" key="1">
    <source>
        <dbReference type="ARBA" id="ARBA00002817"/>
    </source>
</evidence>
<evidence type="ECO:0000256" key="12">
    <source>
        <dbReference type="ARBA" id="ARBA00023242"/>
    </source>
</evidence>
<dbReference type="GO" id="GO:0008270">
    <property type="term" value="F:zinc ion binding"/>
    <property type="evidence" value="ECO:0007669"/>
    <property type="project" value="UniProtKB-KW"/>
</dbReference>
<evidence type="ECO:0000313" key="17">
    <source>
        <dbReference type="Proteomes" id="UP000305067"/>
    </source>
</evidence>
<organism evidence="16 17">
    <name type="scientific">Pterulicium gracile</name>
    <dbReference type="NCBI Taxonomy" id="1884261"/>
    <lineage>
        <taxon>Eukaryota</taxon>
        <taxon>Fungi</taxon>
        <taxon>Dikarya</taxon>
        <taxon>Basidiomycota</taxon>
        <taxon>Agaricomycotina</taxon>
        <taxon>Agaricomycetes</taxon>
        <taxon>Agaricomycetidae</taxon>
        <taxon>Agaricales</taxon>
        <taxon>Pleurotineae</taxon>
        <taxon>Pterulaceae</taxon>
        <taxon>Pterulicium</taxon>
    </lineage>
</organism>
<evidence type="ECO:0000256" key="13">
    <source>
        <dbReference type="ARBA" id="ARBA00033341"/>
    </source>
</evidence>
<accession>A0A5C3QHF5</accession>
<dbReference type="Proteomes" id="UP000305067">
    <property type="component" value="Unassembled WGS sequence"/>
</dbReference>
<evidence type="ECO:0000313" key="16">
    <source>
        <dbReference type="EMBL" id="TFL01505.1"/>
    </source>
</evidence>
<evidence type="ECO:0000256" key="10">
    <source>
        <dbReference type="ARBA" id="ARBA00023163"/>
    </source>
</evidence>
<evidence type="ECO:0000256" key="8">
    <source>
        <dbReference type="ARBA" id="ARBA00022833"/>
    </source>
</evidence>
<dbReference type="GO" id="GO:0005675">
    <property type="term" value="C:transcription factor TFIIH holo complex"/>
    <property type="evidence" value="ECO:0007669"/>
    <property type="project" value="UniProtKB-UniRule"/>
</dbReference>
<evidence type="ECO:0000256" key="6">
    <source>
        <dbReference type="ARBA" id="ARBA00022763"/>
    </source>
</evidence>
<reference evidence="16 17" key="1">
    <citation type="journal article" date="2019" name="Nat. Ecol. Evol.">
        <title>Megaphylogeny resolves global patterns of mushroom evolution.</title>
        <authorList>
            <person name="Varga T."/>
            <person name="Krizsan K."/>
            <person name="Foldi C."/>
            <person name="Dima B."/>
            <person name="Sanchez-Garcia M."/>
            <person name="Sanchez-Ramirez S."/>
            <person name="Szollosi G.J."/>
            <person name="Szarkandi J.G."/>
            <person name="Papp V."/>
            <person name="Albert L."/>
            <person name="Andreopoulos W."/>
            <person name="Angelini C."/>
            <person name="Antonin V."/>
            <person name="Barry K.W."/>
            <person name="Bougher N.L."/>
            <person name="Buchanan P."/>
            <person name="Buyck B."/>
            <person name="Bense V."/>
            <person name="Catcheside P."/>
            <person name="Chovatia M."/>
            <person name="Cooper J."/>
            <person name="Damon W."/>
            <person name="Desjardin D."/>
            <person name="Finy P."/>
            <person name="Geml J."/>
            <person name="Haridas S."/>
            <person name="Hughes K."/>
            <person name="Justo A."/>
            <person name="Karasinski D."/>
            <person name="Kautmanova I."/>
            <person name="Kiss B."/>
            <person name="Kocsube S."/>
            <person name="Kotiranta H."/>
            <person name="LaButti K.M."/>
            <person name="Lechner B.E."/>
            <person name="Liimatainen K."/>
            <person name="Lipzen A."/>
            <person name="Lukacs Z."/>
            <person name="Mihaltcheva S."/>
            <person name="Morgado L.N."/>
            <person name="Niskanen T."/>
            <person name="Noordeloos M.E."/>
            <person name="Ohm R.A."/>
            <person name="Ortiz-Santana B."/>
            <person name="Ovrebo C."/>
            <person name="Racz N."/>
            <person name="Riley R."/>
            <person name="Savchenko A."/>
            <person name="Shiryaev A."/>
            <person name="Soop K."/>
            <person name="Spirin V."/>
            <person name="Szebenyi C."/>
            <person name="Tomsovsky M."/>
            <person name="Tulloss R.E."/>
            <person name="Uehling J."/>
            <person name="Grigoriev I.V."/>
            <person name="Vagvolgyi C."/>
            <person name="Papp T."/>
            <person name="Martin F.M."/>
            <person name="Miettinen O."/>
            <person name="Hibbett D.S."/>
            <person name="Nagy L.G."/>
        </authorList>
    </citation>
    <scope>NUCLEOTIDE SEQUENCE [LARGE SCALE GENOMIC DNA]</scope>
    <source>
        <strain evidence="16 17">CBS 309.79</strain>
    </source>
</reference>
<keyword evidence="8 14" id="KW-0862">Zinc</keyword>
<dbReference type="AlphaFoldDB" id="A0A5C3QHF5"/>
<keyword evidence="10 14" id="KW-0804">Transcription</keyword>
<dbReference type="STRING" id="1884261.A0A5C3QHF5"/>
<dbReference type="Pfam" id="PF03850">
    <property type="entry name" value="Tfb4"/>
    <property type="match status" value="1"/>
</dbReference>
<evidence type="ECO:0000256" key="9">
    <source>
        <dbReference type="ARBA" id="ARBA00023015"/>
    </source>
</evidence>
<keyword evidence="6 14" id="KW-0227">DNA damage</keyword>
<proteinExistence type="inferred from homology"/>
<keyword evidence="9 14" id="KW-0805">Transcription regulation</keyword>
<comment type="similarity">
    <text evidence="3 14">Belongs to the TFB4 family.</text>
</comment>
<gene>
    <name evidence="16" type="ORF">BDV98DRAFT_567058</name>
</gene>
<dbReference type="PANTHER" id="PTHR12831:SF0">
    <property type="entry name" value="GENERAL TRANSCRIPTION FACTOR IIH SUBUNIT 3"/>
    <property type="match status" value="1"/>
</dbReference>
<comment type="subunit">
    <text evidence="14">Component of the 7-subunit TFIIH core complex composed of XPB/SSL2, XPD/RAD3, SSL1, TFB1, TFB2, TFB4 and TFB5, which is active in NER. The core complex associates with the 3-subunit CTD-kinase module TFIIK composed of CCL1, KIN28 and TFB3 to form the 10-subunit holoenzyme (holo-TFIIH) active in transcription.</text>
</comment>
<dbReference type="PANTHER" id="PTHR12831">
    <property type="entry name" value="TRANSCRIPTION INITIATION FACTOR IIH TFIIH , POLYPEPTIDE 3-RELATED"/>
    <property type="match status" value="1"/>
</dbReference>
<dbReference type="GO" id="GO:0006355">
    <property type="term" value="P:regulation of DNA-templated transcription"/>
    <property type="evidence" value="ECO:0007669"/>
    <property type="project" value="InterPro"/>
</dbReference>
<dbReference type="Gene3D" id="3.40.50.410">
    <property type="entry name" value="von Willebrand factor, type A domain"/>
    <property type="match status" value="1"/>
</dbReference>
<keyword evidence="17" id="KW-1185">Reference proteome</keyword>
<evidence type="ECO:0000256" key="2">
    <source>
        <dbReference type="ARBA" id="ARBA00004123"/>
    </source>
</evidence>
<keyword evidence="11 14" id="KW-0234">DNA repair</keyword>
<evidence type="ECO:0000256" key="7">
    <source>
        <dbReference type="ARBA" id="ARBA00022771"/>
    </source>
</evidence>
<dbReference type="GO" id="GO:0006289">
    <property type="term" value="P:nucleotide-excision repair"/>
    <property type="evidence" value="ECO:0007669"/>
    <property type="project" value="UniProtKB-UniRule"/>
</dbReference>
<dbReference type="OrthoDB" id="17307at2759"/>
<protein>
    <recommendedName>
        <fullName evidence="4 14">General transcription and DNA repair factor IIH subunit TFB4</fullName>
        <shortName evidence="14">TFIIH subunit TFB4</shortName>
    </recommendedName>
    <alternativeName>
        <fullName evidence="13 14">RNA polymerase II transcription factor B subunit 4</fullName>
    </alternativeName>
</protein>
<evidence type="ECO:0000256" key="11">
    <source>
        <dbReference type="ARBA" id="ARBA00023204"/>
    </source>
</evidence>
<evidence type="ECO:0000256" key="14">
    <source>
        <dbReference type="RuleBase" id="RU368090"/>
    </source>
</evidence>
<keyword evidence="7 14" id="KW-0863">Zinc-finger</keyword>
<dbReference type="EMBL" id="ML178824">
    <property type="protein sequence ID" value="TFL01505.1"/>
    <property type="molecule type" value="Genomic_DNA"/>
</dbReference>
<keyword evidence="5 14" id="KW-0479">Metal-binding</keyword>
<name>A0A5C3QHF5_9AGAR</name>
<sequence>MHLVVILDLSKHWLDAQSSLPFSRFLVHLQAFLNAYKAASTDSQLAVFAAAPGRNLLLYSDHEKGSLNETDPNAYPSFTLVGSTIAEKLAALYSDLEVLDEPCSLVGTLINALCYINKAITTGQCTPETDEPRILVFSVSPDLSTSYIPIMNSIFSAQKLRVTIDVCQLLGPETVFLQQAAHLTGGSYLQLEATEALLQYLTMTFLSPPSIRATLAVPIQDRVDFRAACFCHKNIVDIGYVCSVCLSIFCQPIPVCSTCRTKFPAKLVLQLKASQLPGITPQTSQASSTRAASAPSRADAPGTADFDVSMHSDPNSLPRYTRNGKA</sequence>
<keyword evidence="12 14" id="KW-0539">Nucleus</keyword>
<evidence type="ECO:0000256" key="3">
    <source>
        <dbReference type="ARBA" id="ARBA00005273"/>
    </source>
</evidence>
<feature type="compositionally biased region" description="Low complexity" evidence="15">
    <location>
        <begin position="281"/>
        <end position="298"/>
    </location>
</feature>
<comment type="function">
    <text evidence="1 14">Component of the general transcription and DNA repair factor IIH (TFIIH) core complex, which is involved in general and transcription-coupled nucleotide excision repair (NER) of damaged DNA and, when complexed to TFIIK, in RNA transcription by RNA polymerase II. In NER, TFIIH acts by opening DNA around the lesion to allow the excision of the damaged oligonucleotide and its replacement by a new DNA fragment. In transcription, TFIIH has an essential role in transcription initiation. When the pre-initiation complex (PIC) has been established, TFIIH is required for promoter opening and promoter escape. Phosphorylation of the C-terminal tail (CTD) of the largest subunit of RNA polymerase II by the kinase module TFIIK controls the initiation of transcription.</text>
</comment>